<dbReference type="GO" id="GO:0005886">
    <property type="term" value="C:plasma membrane"/>
    <property type="evidence" value="ECO:0007669"/>
    <property type="project" value="TreeGrafter"/>
</dbReference>
<dbReference type="GO" id="GO:0005509">
    <property type="term" value="F:calcium ion binding"/>
    <property type="evidence" value="ECO:0007669"/>
    <property type="project" value="InterPro"/>
</dbReference>
<evidence type="ECO:0000256" key="1">
    <source>
        <dbReference type="ARBA" id="ARBA00022837"/>
    </source>
</evidence>
<protein>
    <recommendedName>
        <fullName evidence="7">Endocytosis protein 3</fullName>
    </recommendedName>
</protein>
<dbReference type="PROSITE" id="PS50031">
    <property type="entry name" value="EH"/>
    <property type="match status" value="1"/>
</dbReference>
<evidence type="ECO:0000259" key="4">
    <source>
        <dbReference type="PROSITE" id="PS50222"/>
    </source>
</evidence>
<dbReference type="InterPro" id="IPR011992">
    <property type="entry name" value="EF-hand-dom_pair"/>
</dbReference>
<reference evidence="5 6" key="1">
    <citation type="journal article" date="2018" name="MBio">
        <title>Comparative Genomics Reveals the Core Gene Toolbox for the Fungus-Insect Symbiosis.</title>
        <authorList>
            <person name="Wang Y."/>
            <person name="Stata M."/>
            <person name="Wang W."/>
            <person name="Stajich J.E."/>
            <person name="White M.M."/>
            <person name="Moncalvo J.M."/>
        </authorList>
    </citation>
    <scope>NUCLEOTIDE SEQUENCE [LARGE SCALE GENOMIC DNA]</scope>
    <source>
        <strain evidence="5 6">SC-DP-2</strain>
    </source>
</reference>
<evidence type="ECO:0000313" key="5">
    <source>
        <dbReference type="EMBL" id="PVV03990.1"/>
    </source>
</evidence>
<proteinExistence type="predicted"/>
<accession>A0A2T9ZHE9</accession>
<gene>
    <name evidence="5" type="ORF">BB560_001524</name>
</gene>
<keyword evidence="1" id="KW-0106">Calcium</keyword>
<comment type="caution">
    <text evidence="5">The sequence shown here is derived from an EMBL/GenBank/DDBJ whole genome shotgun (WGS) entry which is preliminary data.</text>
</comment>
<keyword evidence="6" id="KW-1185">Reference proteome</keyword>
<dbReference type="OrthoDB" id="1716625at2759"/>
<evidence type="ECO:0008006" key="7">
    <source>
        <dbReference type="Google" id="ProtNLM"/>
    </source>
</evidence>
<dbReference type="SMART" id="SM00054">
    <property type="entry name" value="EFh"/>
    <property type="match status" value="1"/>
</dbReference>
<dbReference type="SMART" id="SM00027">
    <property type="entry name" value="EH"/>
    <property type="match status" value="1"/>
</dbReference>
<dbReference type="SUPFAM" id="SSF47473">
    <property type="entry name" value="EF-hand"/>
    <property type="match status" value="2"/>
</dbReference>
<feature type="region of interest" description="Disordered" evidence="2">
    <location>
        <begin position="259"/>
        <end position="330"/>
    </location>
</feature>
<dbReference type="PANTHER" id="PTHR11216">
    <property type="entry name" value="EH DOMAIN"/>
    <property type="match status" value="1"/>
</dbReference>
<dbReference type="InterPro" id="IPR018247">
    <property type="entry name" value="EF_Hand_1_Ca_BS"/>
</dbReference>
<feature type="domain" description="EF-hand" evidence="4">
    <location>
        <begin position="41"/>
        <end position="76"/>
    </location>
</feature>
<feature type="compositionally biased region" description="Low complexity" evidence="2">
    <location>
        <begin position="290"/>
        <end position="301"/>
    </location>
</feature>
<dbReference type="EMBL" id="MBFS01000173">
    <property type="protein sequence ID" value="PVV03990.1"/>
    <property type="molecule type" value="Genomic_DNA"/>
</dbReference>
<feature type="compositionally biased region" description="Polar residues" evidence="2">
    <location>
        <begin position="302"/>
        <end position="313"/>
    </location>
</feature>
<dbReference type="GO" id="GO:0016197">
    <property type="term" value="P:endosomal transport"/>
    <property type="evidence" value="ECO:0007669"/>
    <property type="project" value="TreeGrafter"/>
</dbReference>
<feature type="domain" description="EH" evidence="3">
    <location>
        <begin position="9"/>
        <end position="99"/>
    </location>
</feature>
<dbReference type="InterPro" id="IPR000261">
    <property type="entry name" value="EH_dom"/>
</dbReference>
<dbReference type="InterPro" id="IPR002048">
    <property type="entry name" value="EF_hand_dom"/>
</dbReference>
<dbReference type="Gene3D" id="1.10.238.10">
    <property type="entry name" value="EF-hand"/>
    <property type="match status" value="2"/>
</dbReference>
<dbReference type="CDD" id="cd00052">
    <property type="entry name" value="EH"/>
    <property type="match status" value="1"/>
</dbReference>
<sequence>MEYLISQEEQLKFLEIFTGASPVNNKLSGTTCRDLFLKFGLPLSQLKEIWDLSDIDGDGSLDFDEFSVAMKLVSLLLAKQYYQLPKTLPDSLIPISKKNHSSNILSTRSFTPITTTEQRPQKESYSSRPFYSAFVQSTNGKDTISYIELSRLLKNSNIISDHILDTWNLVNIRNQDQINFLQFSALMQILDSSRKTGIIPTSLSEKDRIDIYDSLQQQPKSHEGPLVKDASNTKLSTLSLNYSKGSSLADSYINRMRSQSPATTSAKNTSFTSKSPLATSREIDFNENRSNSISEGISKSSFETGTRAVSYSQPPKLDKHNPYSFGNKADPKEHAILDQELEKFRDFVLSRKNANDELLKGLKANGSELVANSNSDSHAPDLFEDPFSSSSLSSKSIDEVLNFQISQLDYITNLMETEHQKFLSLIDQL</sequence>
<dbReference type="Proteomes" id="UP000245609">
    <property type="component" value="Unassembled WGS sequence"/>
</dbReference>
<evidence type="ECO:0000313" key="6">
    <source>
        <dbReference type="Proteomes" id="UP000245609"/>
    </source>
</evidence>
<dbReference type="GO" id="GO:0005737">
    <property type="term" value="C:cytoplasm"/>
    <property type="evidence" value="ECO:0007669"/>
    <property type="project" value="TreeGrafter"/>
</dbReference>
<dbReference type="PROSITE" id="PS50222">
    <property type="entry name" value="EF_HAND_2"/>
    <property type="match status" value="1"/>
</dbReference>
<dbReference type="PROSITE" id="PS00018">
    <property type="entry name" value="EF_HAND_1"/>
    <property type="match status" value="1"/>
</dbReference>
<organism evidence="5 6">
    <name type="scientific">Smittium megazygosporum</name>
    <dbReference type="NCBI Taxonomy" id="133381"/>
    <lineage>
        <taxon>Eukaryota</taxon>
        <taxon>Fungi</taxon>
        <taxon>Fungi incertae sedis</taxon>
        <taxon>Zoopagomycota</taxon>
        <taxon>Kickxellomycotina</taxon>
        <taxon>Harpellomycetes</taxon>
        <taxon>Harpellales</taxon>
        <taxon>Legeriomycetaceae</taxon>
        <taxon>Smittium</taxon>
    </lineage>
</organism>
<name>A0A2T9ZHE9_9FUNG</name>
<evidence type="ECO:0000256" key="2">
    <source>
        <dbReference type="SAM" id="MobiDB-lite"/>
    </source>
</evidence>
<dbReference type="GO" id="GO:0006897">
    <property type="term" value="P:endocytosis"/>
    <property type="evidence" value="ECO:0007669"/>
    <property type="project" value="TreeGrafter"/>
</dbReference>
<evidence type="ECO:0000259" key="3">
    <source>
        <dbReference type="PROSITE" id="PS50031"/>
    </source>
</evidence>
<dbReference type="STRING" id="133381.A0A2T9ZHE9"/>
<feature type="compositionally biased region" description="Polar residues" evidence="2">
    <location>
        <begin position="259"/>
        <end position="278"/>
    </location>
</feature>
<dbReference type="AlphaFoldDB" id="A0A2T9ZHE9"/>
<dbReference type="Pfam" id="PF12763">
    <property type="entry name" value="EH"/>
    <property type="match status" value="1"/>
</dbReference>